<dbReference type="AlphaFoldDB" id="A0A2P5FXI8"/>
<feature type="compositionally biased region" description="Polar residues" evidence="1">
    <location>
        <begin position="263"/>
        <end position="284"/>
    </location>
</feature>
<feature type="compositionally biased region" description="Polar residues" evidence="1">
    <location>
        <begin position="239"/>
        <end position="254"/>
    </location>
</feature>
<organism evidence="3 4">
    <name type="scientific">Trema orientale</name>
    <name type="common">Charcoal tree</name>
    <name type="synonym">Celtis orientalis</name>
    <dbReference type="NCBI Taxonomy" id="63057"/>
    <lineage>
        <taxon>Eukaryota</taxon>
        <taxon>Viridiplantae</taxon>
        <taxon>Streptophyta</taxon>
        <taxon>Embryophyta</taxon>
        <taxon>Tracheophyta</taxon>
        <taxon>Spermatophyta</taxon>
        <taxon>Magnoliopsida</taxon>
        <taxon>eudicotyledons</taxon>
        <taxon>Gunneridae</taxon>
        <taxon>Pentapetalae</taxon>
        <taxon>rosids</taxon>
        <taxon>fabids</taxon>
        <taxon>Rosales</taxon>
        <taxon>Cannabaceae</taxon>
        <taxon>Trema</taxon>
    </lineage>
</organism>
<feature type="transmembrane region" description="Helical" evidence="2">
    <location>
        <begin position="126"/>
        <end position="147"/>
    </location>
</feature>
<sequence>MADSLLWVLSLSVMVAVEWMFALWSYFNIFLFIRDLLYDENFRLMLFNFTTSTLAVIGVPSGFLAGPSTALKIFHDLKRSFLRLPEIQWAFSINRYIVALVLGFFLEEIIANAPKAVPELSYYGSAAFNLFLFSRYVIYLPFSEYLLMLRGEVRYYSSHGTSQHSKRGRATNGNSSNDASEHSATNVHCNSFDDNTSQHLEHGRATSVLNNDSSSKDASEHSATSVLNSSSSNDALEHSGTNVLNSDSSSNTPQHLELGRATSVLNNDSSSNDASEHSATSVLNSHSSSDTSQHSKLGRATSVLDSDSSNDASEHSATRVLDSSNDTLQDWELLNVDSSDDTELQSTSTLSPEALSLPPLVTPPPSNKIPLLLLTAWPQLRYRRHGTQTGYNVDRITMIEDVDHMKLL</sequence>
<accession>A0A2P5FXI8</accession>
<evidence type="ECO:0000313" key="4">
    <source>
        <dbReference type="Proteomes" id="UP000237000"/>
    </source>
</evidence>
<proteinExistence type="predicted"/>
<dbReference type="EMBL" id="JXTC01000004">
    <property type="protein sequence ID" value="POO02506.1"/>
    <property type="molecule type" value="Genomic_DNA"/>
</dbReference>
<feature type="compositionally biased region" description="Polar residues" evidence="1">
    <location>
        <begin position="171"/>
        <end position="198"/>
    </location>
</feature>
<evidence type="ECO:0000256" key="1">
    <source>
        <dbReference type="SAM" id="MobiDB-lite"/>
    </source>
</evidence>
<evidence type="ECO:0000313" key="3">
    <source>
        <dbReference type="EMBL" id="POO02506.1"/>
    </source>
</evidence>
<feature type="compositionally biased region" description="Low complexity" evidence="1">
    <location>
        <begin position="285"/>
        <end position="295"/>
    </location>
</feature>
<protein>
    <recommendedName>
        <fullName evidence="5">Transmembrane protein</fullName>
    </recommendedName>
</protein>
<evidence type="ECO:0000256" key="2">
    <source>
        <dbReference type="SAM" id="Phobius"/>
    </source>
</evidence>
<feature type="transmembrane region" description="Helical" evidence="2">
    <location>
        <begin position="45"/>
        <end position="66"/>
    </location>
</feature>
<name>A0A2P5FXI8_TREOI</name>
<dbReference type="Proteomes" id="UP000237000">
    <property type="component" value="Unassembled WGS sequence"/>
</dbReference>
<feature type="region of interest" description="Disordered" evidence="1">
    <location>
        <begin position="337"/>
        <end position="362"/>
    </location>
</feature>
<reference evidence="4" key="1">
    <citation type="submission" date="2016-06" db="EMBL/GenBank/DDBJ databases">
        <title>Parallel loss of symbiosis genes in relatives of nitrogen-fixing non-legume Parasponia.</title>
        <authorList>
            <person name="Van Velzen R."/>
            <person name="Holmer R."/>
            <person name="Bu F."/>
            <person name="Rutten L."/>
            <person name="Van Zeijl A."/>
            <person name="Liu W."/>
            <person name="Santuari L."/>
            <person name="Cao Q."/>
            <person name="Sharma T."/>
            <person name="Shen D."/>
            <person name="Roswanjaya Y."/>
            <person name="Wardhani T."/>
            <person name="Kalhor M.S."/>
            <person name="Jansen J."/>
            <person name="Van den Hoogen J."/>
            <person name="Gungor B."/>
            <person name="Hartog M."/>
            <person name="Hontelez J."/>
            <person name="Verver J."/>
            <person name="Yang W.-C."/>
            <person name="Schijlen E."/>
            <person name="Repin R."/>
            <person name="Schilthuizen M."/>
            <person name="Schranz E."/>
            <person name="Heidstra R."/>
            <person name="Miyata K."/>
            <person name="Fedorova E."/>
            <person name="Kohlen W."/>
            <person name="Bisseling T."/>
            <person name="Smit S."/>
            <person name="Geurts R."/>
        </authorList>
    </citation>
    <scope>NUCLEOTIDE SEQUENCE [LARGE SCALE GENOMIC DNA]</scope>
    <source>
        <strain evidence="4">cv. RG33-2</strain>
    </source>
</reference>
<keyword evidence="2" id="KW-1133">Transmembrane helix</keyword>
<feature type="transmembrane region" description="Helical" evidence="2">
    <location>
        <begin position="7"/>
        <end position="33"/>
    </location>
</feature>
<keyword evidence="2" id="KW-0472">Membrane</keyword>
<feature type="region of interest" description="Disordered" evidence="1">
    <location>
        <begin position="159"/>
        <end position="323"/>
    </location>
</feature>
<keyword evidence="2" id="KW-0812">Transmembrane</keyword>
<dbReference type="InParanoid" id="A0A2P5FXI8"/>
<comment type="caution">
    <text evidence="3">The sequence shown here is derived from an EMBL/GenBank/DDBJ whole genome shotgun (WGS) entry which is preliminary data.</text>
</comment>
<evidence type="ECO:0008006" key="5">
    <source>
        <dbReference type="Google" id="ProtNLM"/>
    </source>
</evidence>
<feature type="compositionally biased region" description="Low complexity" evidence="1">
    <location>
        <begin position="222"/>
        <end position="232"/>
    </location>
</feature>
<gene>
    <name evidence="3" type="ORF">TorRG33x02_014900</name>
</gene>
<feature type="transmembrane region" description="Helical" evidence="2">
    <location>
        <begin position="87"/>
        <end position="106"/>
    </location>
</feature>
<keyword evidence="4" id="KW-1185">Reference proteome</keyword>